<accession>A0ABP3H075</accession>
<dbReference type="RefSeq" id="WP_343754313.1">
    <property type="nucleotide sequence ID" value="NZ_BAAACW010000052.1"/>
</dbReference>
<gene>
    <name evidence="1" type="ORF">GCM10008932_08280</name>
</gene>
<name>A0ABP3H075_9LACT</name>
<evidence type="ECO:0000313" key="2">
    <source>
        <dbReference type="Proteomes" id="UP001501166"/>
    </source>
</evidence>
<organism evidence="1 2">
    <name type="scientific">Alkalibacterium iburiense</name>
    <dbReference type="NCBI Taxonomy" id="290589"/>
    <lineage>
        <taxon>Bacteria</taxon>
        <taxon>Bacillati</taxon>
        <taxon>Bacillota</taxon>
        <taxon>Bacilli</taxon>
        <taxon>Lactobacillales</taxon>
        <taxon>Carnobacteriaceae</taxon>
        <taxon>Alkalibacterium</taxon>
    </lineage>
</organism>
<dbReference type="EMBL" id="BAAACW010000052">
    <property type="protein sequence ID" value="GAA0357871.1"/>
    <property type="molecule type" value="Genomic_DNA"/>
</dbReference>
<keyword evidence="2" id="KW-1185">Reference proteome</keyword>
<dbReference type="Proteomes" id="UP001501166">
    <property type="component" value="Unassembled WGS sequence"/>
</dbReference>
<evidence type="ECO:0000313" key="1">
    <source>
        <dbReference type="EMBL" id="GAA0357871.1"/>
    </source>
</evidence>
<proteinExistence type="predicted"/>
<comment type="caution">
    <text evidence="1">The sequence shown here is derived from an EMBL/GenBank/DDBJ whole genome shotgun (WGS) entry which is preliminary data.</text>
</comment>
<protein>
    <submittedName>
        <fullName evidence="1">Uncharacterized protein</fullName>
    </submittedName>
</protein>
<sequence>MEFRHHNHNLPKDKAFIFSYKIEEHLSVLDRTNFSQQNKQKQLIHLLMQHHQENYRSNELPTYEYSDLKKGIYCPECFSFEHTNTLRNRTCQCGFKETIVEALVRSIEENSVLFPNDKITVSVVYDWLDKEYDKQKIQRTLKNHFQVKGENKGTYYC</sequence>
<reference evidence="2" key="1">
    <citation type="journal article" date="2019" name="Int. J. Syst. Evol. Microbiol.">
        <title>The Global Catalogue of Microorganisms (GCM) 10K type strain sequencing project: providing services to taxonomists for standard genome sequencing and annotation.</title>
        <authorList>
            <consortium name="The Broad Institute Genomics Platform"/>
            <consortium name="The Broad Institute Genome Sequencing Center for Infectious Disease"/>
            <person name="Wu L."/>
            <person name="Ma J."/>
        </authorList>
    </citation>
    <scope>NUCLEOTIDE SEQUENCE [LARGE SCALE GENOMIC DNA]</scope>
    <source>
        <strain evidence="2">JCM 12662</strain>
    </source>
</reference>